<dbReference type="PANTHER" id="PTHR42939:SF2">
    <property type="entry name" value="ABC-TYPE TRANSPORTER ATP-BINDING PROTEIN ECSA"/>
    <property type="match status" value="1"/>
</dbReference>
<dbReference type="Proteomes" id="UP000681414">
    <property type="component" value="Unassembled WGS sequence"/>
</dbReference>
<dbReference type="GO" id="GO:0005524">
    <property type="term" value="F:ATP binding"/>
    <property type="evidence" value="ECO:0007669"/>
    <property type="project" value="UniProtKB-KW"/>
</dbReference>
<name>A0A942TC87_9BACI</name>
<dbReference type="CDD" id="cd03230">
    <property type="entry name" value="ABC_DR_subfamily_A"/>
    <property type="match status" value="1"/>
</dbReference>
<dbReference type="PANTHER" id="PTHR42939">
    <property type="entry name" value="ABC TRANSPORTER ATP-BINDING PROTEIN ALBC-RELATED"/>
    <property type="match status" value="1"/>
</dbReference>
<protein>
    <submittedName>
        <fullName evidence="5">ABC transporter ATP-binding protein</fullName>
    </submittedName>
</protein>
<comment type="caution">
    <text evidence="5">The sequence shown here is derived from an EMBL/GenBank/DDBJ whole genome shotgun (WGS) entry which is preliminary data.</text>
</comment>
<keyword evidence="1" id="KW-0813">Transport</keyword>
<dbReference type="InterPro" id="IPR051782">
    <property type="entry name" value="ABC_Transporter_VariousFunc"/>
</dbReference>
<feature type="domain" description="ABC transporter" evidence="4">
    <location>
        <begin position="3"/>
        <end position="224"/>
    </location>
</feature>
<dbReference type="InterPro" id="IPR003593">
    <property type="entry name" value="AAA+_ATPase"/>
</dbReference>
<dbReference type="Gene3D" id="3.40.50.300">
    <property type="entry name" value="P-loop containing nucleotide triphosphate hydrolases"/>
    <property type="match status" value="1"/>
</dbReference>
<evidence type="ECO:0000256" key="2">
    <source>
        <dbReference type="ARBA" id="ARBA00022741"/>
    </source>
</evidence>
<dbReference type="GO" id="GO:0016887">
    <property type="term" value="F:ATP hydrolysis activity"/>
    <property type="evidence" value="ECO:0007669"/>
    <property type="project" value="InterPro"/>
</dbReference>
<sequence>MSLLEVNIKQAGYKTNVETINHIQFSIKRSELVGMIGSNGAGKSTTIKAFLGELPYLNGEIKREEGSHYSYIPERPIFYPELTLWEHFEFVTAVEELGESSLSYAKEILKKFRLIDRIHEFPGTFSKGMQQKGMIALALFTKPDLLIIDEPFMGLDPGSTKLLLNMLEEERTKGTGILMCTHILDTAQRICDSFIIIEKGTMKAAGTFDEVIKQCGAEDGSLYSCISIEDEINE</sequence>
<evidence type="ECO:0000259" key="4">
    <source>
        <dbReference type="PROSITE" id="PS50893"/>
    </source>
</evidence>
<evidence type="ECO:0000313" key="6">
    <source>
        <dbReference type="Proteomes" id="UP000681414"/>
    </source>
</evidence>
<evidence type="ECO:0000256" key="3">
    <source>
        <dbReference type="ARBA" id="ARBA00022840"/>
    </source>
</evidence>
<organism evidence="5 6">
    <name type="scientific">Lederbergia citri</name>
    <dbReference type="NCBI Taxonomy" id="2833580"/>
    <lineage>
        <taxon>Bacteria</taxon>
        <taxon>Bacillati</taxon>
        <taxon>Bacillota</taxon>
        <taxon>Bacilli</taxon>
        <taxon>Bacillales</taxon>
        <taxon>Bacillaceae</taxon>
        <taxon>Lederbergia</taxon>
    </lineage>
</organism>
<dbReference type="InterPro" id="IPR003439">
    <property type="entry name" value="ABC_transporter-like_ATP-bd"/>
</dbReference>
<keyword evidence="6" id="KW-1185">Reference proteome</keyword>
<dbReference type="Pfam" id="PF00005">
    <property type="entry name" value="ABC_tran"/>
    <property type="match status" value="1"/>
</dbReference>
<dbReference type="InterPro" id="IPR027417">
    <property type="entry name" value="P-loop_NTPase"/>
</dbReference>
<evidence type="ECO:0000256" key="1">
    <source>
        <dbReference type="ARBA" id="ARBA00022448"/>
    </source>
</evidence>
<keyword evidence="2" id="KW-0547">Nucleotide-binding</keyword>
<accession>A0A942TC87</accession>
<dbReference type="RefSeq" id="WP_213124217.1">
    <property type="nucleotide sequence ID" value="NZ_JAGYPG010000001.1"/>
</dbReference>
<proteinExistence type="predicted"/>
<evidence type="ECO:0000313" key="5">
    <source>
        <dbReference type="EMBL" id="MBS4195083.1"/>
    </source>
</evidence>
<dbReference type="SMART" id="SM00382">
    <property type="entry name" value="AAA"/>
    <property type="match status" value="1"/>
</dbReference>
<dbReference type="PROSITE" id="PS50893">
    <property type="entry name" value="ABC_TRANSPORTER_2"/>
    <property type="match status" value="1"/>
</dbReference>
<dbReference type="SUPFAM" id="SSF52540">
    <property type="entry name" value="P-loop containing nucleoside triphosphate hydrolases"/>
    <property type="match status" value="1"/>
</dbReference>
<reference evidence="5 6" key="1">
    <citation type="submission" date="2021-05" db="EMBL/GenBank/DDBJ databases">
        <title>Novel Bacillus species.</title>
        <authorList>
            <person name="Liu G."/>
        </authorList>
    </citation>
    <scope>NUCLEOTIDE SEQUENCE [LARGE SCALE GENOMIC DNA]</scope>
    <source>
        <strain evidence="6">FJAT-49780</strain>
    </source>
</reference>
<keyword evidence="3 5" id="KW-0067">ATP-binding</keyword>
<dbReference type="AlphaFoldDB" id="A0A942TC87"/>
<gene>
    <name evidence="5" type="ORF">KHA97_08320</name>
</gene>
<dbReference type="EMBL" id="JAGYPG010000001">
    <property type="protein sequence ID" value="MBS4195083.1"/>
    <property type="molecule type" value="Genomic_DNA"/>
</dbReference>